<keyword evidence="5 6" id="KW-0472">Membrane</keyword>
<evidence type="ECO:0000256" key="2">
    <source>
        <dbReference type="ARBA" id="ARBA00022475"/>
    </source>
</evidence>
<dbReference type="Pfam" id="PF07690">
    <property type="entry name" value="MFS_1"/>
    <property type="match status" value="1"/>
</dbReference>
<evidence type="ECO:0000313" key="8">
    <source>
        <dbReference type="EMBL" id="MEJ8573836.1"/>
    </source>
</evidence>
<dbReference type="EMBL" id="JAZHOF010000009">
    <property type="protein sequence ID" value="MEJ8573836.1"/>
    <property type="molecule type" value="Genomic_DNA"/>
</dbReference>
<keyword evidence="4 6" id="KW-1133">Transmembrane helix</keyword>
<evidence type="ECO:0000256" key="6">
    <source>
        <dbReference type="SAM" id="Phobius"/>
    </source>
</evidence>
<comment type="caution">
    <text evidence="8">The sequence shown here is derived from an EMBL/GenBank/DDBJ whole genome shotgun (WGS) entry which is preliminary data.</text>
</comment>
<feature type="transmembrane region" description="Helical" evidence="6">
    <location>
        <begin position="123"/>
        <end position="140"/>
    </location>
</feature>
<dbReference type="InterPro" id="IPR011701">
    <property type="entry name" value="MFS"/>
</dbReference>
<evidence type="ECO:0000256" key="4">
    <source>
        <dbReference type="ARBA" id="ARBA00022989"/>
    </source>
</evidence>
<dbReference type="Proteomes" id="UP001378188">
    <property type="component" value="Unassembled WGS sequence"/>
</dbReference>
<dbReference type="InterPro" id="IPR036259">
    <property type="entry name" value="MFS_trans_sf"/>
</dbReference>
<comment type="subcellular location">
    <subcellularLocation>
        <location evidence="1">Cell membrane</location>
        <topology evidence="1">Multi-pass membrane protein</topology>
    </subcellularLocation>
</comment>
<proteinExistence type="predicted"/>
<dbReference type="PROSITE" id="PS50850">
    <property type="entry name" value="MFS"/>
    <property type="match status" value="1"/>
</dbReference>
<feature type="transmembrane region" description="Helical" evidence="6">
    <location>
        <begin position="179"/>
        <end position="202"/>
    </location>
</feature>
<feature type="transmembrane region" description="Helical" evidence="6">
    <location>
        <begin position="62"/>
        <end position="82"/>
    </location>
</feature>
<dbReference type="InterPro" id="IPR020846">
    <property type="entry name" value="MFS_dom"/>
</dbReference>
<evidence type="ECO:0000256" key="1">
    <source>
        <dbReference type="ARBA" id="ARBA00004651"/>
    </source>
</evidence>
<feature type="transmembrane region" description="Helical" evidence="6">
    <location>
        <begin position="402"/>
        <end position="423"/>
    </location>
</feature>
<accession>A0AAW9S1Y8</accession>
<dbReference type="Gene3D" id="1.20.1250.20">
    <property type="entry name" value="MFS general substrate transporter like domains"/>
    <property type="match status" value="1"/>
</dbReference>
<dbReference type="InterPro" id="IPR050189">
    <property type="entry name" value="MFS_Efflux_Transporters"/>
</dbReference>
<feature type="transmembrane region" description="Helical" evidence="6">
    <location>
        <begin position="327"/>
        <end position="345"/>
    </location>
</feature>
<dbReference type="AlphaFoldDB" id="A0AAW9S1Y8"/>
<dbReference type="PANTHER" id="PTHR43124">
    <property type="entry name" value="PURINE EFFLUX PUMP PBUE"/>
    <property type="match status" value="1"/>
</dbReference>
<evidence type="ECO:0000259" key="7">
    <source>
        <dbReference type="PROSITE" id="PS50850"/>
    </source>
</evidence>
<feature type="transmembrane region" description="Helical" evidence="6">
    <location>
        <begin position="273"/>
        <end position="290"/>
    </location>
</feature>
<dbReference type="PANTHER" id="PTHR43124:SF3">
    <property type="entry name" value="CHLORAMPHENICOL EFFLUX PUMP RV0191"/>
    <property type="match status" value="1"/>
</dbReference>
<reference evidence="8 9" key="1">
    <citation type="submission" date="2024-02" db="EMBL/GenBank/DDBJ databases">
        <title>Genome analysis and characterization of Microbaculum marinisediminis sp. nov., isolated from marine sediment.</title>
        <authorList>
            <person name="Du Z.-J."/>
            <person name="Ye Y.-Q."/>
            <person name="Zhang Z.-R."/>
            <person name="Yuan S.-M."/>
            <person name="Zhang X.-Y."/>
        </authorList>
    </citation>
    <scope>NUCLEOTIDE SEQUENCE [LARGE SCALE GENOMIC DNA]</scope>
    <source>
        <strain evidence="8 9">SDUM1044001</strain>
    </source>
</reference>
<evidence type="ECO:0000256" key="3">
    <source>
        <dbReference type="ARBA" id="ARBA00022692"/>
    </source>
</evidence>
<organism evidence="8 9">
    <name type="scientific">Microbaculum marinum</name>
    <dbReference type="NCBI Taxonomy" id="1764581"/>
    <lineage>
        <taxon>Bacteria</taxon>
        <taxon>Pseudomonadati</taxon>
        <taxon>Pseudomonadota</taxon>
        <taxon>Alphaproteobacteria</taxon>
        <taxon>Hyphomicrobiales</taxon>
        <taxon>Tepidamorphaceae</taxon>
        <taxon>Microbaculum</taxon>
    </lineage>
</organism>
<feature type="transmembrane region" description="Helical" evidence="6">
    <location>
        <begin position="365"/>
        <end position="390"/>
    </location>
</feature>
<dbReference type="SUPFAM" id="SSF103473">
    <property type="entry name" value="MFS general substrate transporter"/>
    <property type="match status" value="1"/>
</dbReference>
<dbReference type="GO" id="GO:0005886">
    <property type="term" value="C:plasma membrane"/>
    <property type="evidence" value="ECO:0007669"/>
    <property type="project" value="UniProtKB-SubCell"/>
</dbReference>
<evidence type="ECO:0000256" key="5">
    <source>
        <dbReference type="ARBA" id="ARBA00023136"/>
    </source>
</evidence>
<feature type="transmembrane region" description="Helical" evidence="6">
    <location>
        <begin position="21"/>
        <end position="42"/>
    </location>
</feature>
<gene>
    <name evidence="8" type="ORF">V3328_20280</name>
</gene>
<feature type="transmembrane region" description="Helical" evidence="6">
    <location>
        <begin position="152"/>
        <end position="173"/>
    </location>
</feature>
<protein>
    <submittedName>
        <fullName evidence="8">MFS transporter</fullName>
    </submittedName>
</protein>
<feature type="transmembrane region" description="Helical" evidence="6">
    <location>
        <begin position="302"/>
        <end position="321"/>
    </location>
</feature>
<name>A0AAW9S1Y8_9HYPH</name>
<dbReference type="GO" id="GO:0022857">
    <property type="term" value="F:transmembrane transporter activity"/>
    <property type="evidence" value="ECO:0007669"/>
    <property type="project" value="InterPro"/>
</dbReference>
<feature type="domain" description="Major facilitator superfamily (MFS) profile" evidence="7">
    <location>
        <begin position="23"/>
        <end position="430"/>
    </location>
</feature>
<keyword evidence="2" id="KW-1003">Cell membrane</keyword>
<sequence>MSKPAQPGTATAYDPATPSPATTTVVLLFAVLCAIYVVSQFLRNSVGVIAPDIARELDLAPQALGILSSAFFLGFAAAQIPLGATIDRYGPKRCMMASVGLAVLGCAVFAWSQSLAALTVGRVLMGIGCSSFFMGPLTIYTRWFRADRFSTLAGIQLGIGTMGTLFATAPLALSTELYGWRATFLFVGVGAAIVGLLVAVIVRDNPPGHVDESHRPGSLRESFAGLGEVIRVPGFWQLFSIQFVGYSTFVAILGLWGGPFVTDVLGFDLVERGNIMLVMAAAHIVGLFCWGPTDRLFGGRFVPVTIGAMWTATMMVVLCLFGDRGGAVTYAIFIVLGFGAAYVPVQTAHGRALFDRRLVGRGITLLNLATMGGVFVMQAVTGVIIGAFSPEPGPAGDLVRPFVAYQAAFAFLAIAIVAAWFIYRTAPDPRVGAE</sequence>
<evidence type="ECO:0000313" key="9">
    <source>
        <dbReference type="Proteomes" id="UP001378188"/>
    </source>
</evidence>
<keyword evidence="9" id="KW-1185">Reference proteome</keyword>
<feature type="transmembrane region" description="Helical" evidence="6">
    <location>
        <begin position="243"/>
        <end position="261"/>
    </location>
</feature>
<keyword evidence="3 6" id="KW-0812">Transmembrane</keyword>
<dbReference type="RefSeq" id="WP_340331538.1">
    <property type="nucleotide sequence ID" value="NZ_JAZHOF010000009.1"/>
</dbReference>